<keyword evidence="6 8" id="KW-1133">Transmembrane helix</keyword>
<feature type="transmembrane region" description="Helical" evidence="8">
    <location>
        <begin position="70"/>
        <end position="91"/>
    </location>
</feature>
<keyword evidence="3 8" id="KW-0813">Transport</keyword>
<organism evidence="10 11">
    <name type="scientific">Litorisediminicola beolgyonensis</name>
    <dbReference type="NCBI Taxonomy" id="1173614"/>
    <lineage>
        <taxon>Bacteria</taxon>
        <taxon>Pseudomonadati</taxon>
        <taxon>Pseudomonadota</taxon>
        <taxon>Alphaproteobacteria</taxon>
        <taxon>Rhodobacterales</taxon>
        <taxon>Paracoccaceae</taxon>
        <taxon>Litorisediminicola</taxon>
    </lineage>
</organism>
<dbReference type="CDD" id="cd06261">
    <property type="entry name" value="TM_PBP2"/>
    <property type="match status" value="1"/>
</dbReference>
<dbReference type="PANTHER" id="PTHR42929">
    <property type="entry name" value="INNER MEMBRANE ABC TRANSPORTER PERMEASE PROTEIN YDCU-RELATED-RELATED"/>
    <property type="match status" value="1"/>
</dbReference>
<keyword evidence="11" id="KW-1185">Reference proteome</keyword>
<evidence type="ECO:0000256" key="4">
    <source>
        <dbReference type="ARBA" id="ARBA00022475"/>
    </source>
</evidence>
<dbReference type="RefSeq" id="WP_386803650.1">
    <property type="nucleotide sequence ID" value="NZ_JBHTMU010000018.1"/>
</dbReference>
<feature type="transmembrane region" description="Helical" evidence="8">
    <location>
        <begin position="177"/>
        <end position="195"/>
    </location>
</feature>
<evidence type="ECO:0000256" key="7">
    <source>
        <dbReference type="ARBA" id="ARBA00023136"/>
    </source>
</evidence>
<gene>
    <name evidence="10" type="ORF">ACFQ4E_11540</name>
</gene>
<dbReference type="Proteomes" id="UP001597135">
    <property type="component" value="Unassembled WGS sequence"/>
</dbReference>
<feature type="transmembrane region" description="Helical" evidence="8">
    <location>
        <begin position="122"/>
        <end position="141"/>
    </location>
</feature>
<comment type="caution">
    <text evidence="10">The sequence shown here is derived from an EMBL/GenBank/DDBJ whole genome shotgun (WGS) entry which is preliminary data.</text>
</comment>
<evidence type="ECO:0000256" key="6">
    <source>
        <dbReference type="ARBA" id="ARBA00022989"/>
    </source>
</evidence>
<evidence type="ECO:0000259" key="9">
    <source>
        <dbReference type="PROSITE" id="PS50928"/>
    </source>
</evidence>
<keyword evidence="7 8" id="KW-0472">Membrane</keyword>
<dbReference type="InterPro" id="IPR000515">
    <property type="entry name" value="MetI-like"/>
</dbReference>
<accession>A0ABW3ZIW1</accession>
<keyword evidence="4" id="KW-1003">Cell membrane</keyword>
<evidence type="ECO:0000256" key="3">
    <source>
        <dbReference type="ARBA" id="ARBA00022448"/>
    </source>
</evidence>
<proteinExistence type="inferred from homology"/>
<evidence type="ECO:0000256" key="2">
    <source>
        <dbReference type="ARBA" id="ARBA00007069"/>
    </source>
</evidence>
<feature type="transmembrane region" description="Helical" evidence="8">
    <location>
        <begin position="31"/>
        <end position="58"/>
    </location>
</feature>
<evidence type="ECO:0000313" key="10">
    <source>
        <dbReference type="EMBL" id="MFD1343054.1"/>
    </source>
</evidence>
<evidence type="ECO:0000313" key="11">
    <source>
        <dbReference type="Proteomes" id="UP001597135"/>
    </source>
</evidence>
<reference evidence="11" key="1">
    <citation type="journal article" date="2019" name="Int. J. Syst. Evol. Microbiol.">
        <title>The Global Catalogue of Microorganisms (GCM) 10K type strain sequencing project: providing services to taxonomists for standard genome sequencing and annotation.</title>
        <authorList>
            <consortium name="The Broad Institute Genomics Platform"/>
            <consortium name="The Broad Institute Genome Sequencing Center for Infectious Disease"/>
            <person name="Wu L."/>
            <person name="Ma J."/>
        </authorList>
    </citation>
    <scope>NUCLEOTIDE SEQUENCE [LARGE SCALE GENOMIC DNA]</scope>
    <source>
        <strain evidence="11">CCUG 62953</strain>
    </source>
</reference>
<dbReference type="EMBL" id="JBHTMU010000018">
    <property type="protein sequence ID" value="MFD1343054.1"/>
    <property type="molecule type" value="Genomic_DNA"/>
</dbReference>
<dbReference type="PANTHER" id="PTHR42929:SF1">
    <property type="entry name" value="INNER MEMBRANE ABC TRANSPORTER PERMEASE PROTEIN YDCU-RELATED"/>
    <property type="match status" value="1"/>
</dbReference>
<dbReference type="PROSITE" id="PS50928">
    <property type="entry name" value="ABC_TM1"/>
    <property type="match status" value="1"/>
</dbReference>
<dbReference type="Pfam" id="PF00528">
    <property type="entry name" value="BPD_transp_1"/>
    <property type="match status" value="1"/>
</dbReference>
<evidence type="ECO:0000256" key="5">
    <source>
        <dbReference type="ARBA" id="ARBA00022692"/>
    </source>
</evidence>
<comment type="similarity">
    <text evidence="2">Belongs to the binding-protein-dependent transport system permease family. CysTW subfamily.</text>
</comment>
<comment type="subcellular location">
    <subcellularLocation>
        <location evidence="1 8">Cell membrane</location>
        <topology evidence="1 8">Multi-pass membrane protein</topology>
    </subcellularLocation>
</comment>
<evidence type="ECO:0000256" key="1">
    <source>
        <dbReference type="ARBA" id="ARBA00004651"/>
    </source>
</evidence>
<dbReference type="SUPFAM" id="SSF161098">
    <property type="entry name" value="MetI-like"/>
    <property type="match status" value="1"/>
</dbReference>
<name>A0ABW3ZIW1_9RHOB</name>
<feature type="domain" description="ABC transmembrane type-1" evidence="9">
    <location>
        <begin position="36"/>
        <end position="242"/>
    </location>
</feature>
<keyword evidence="5 8" id="KW-0812">Transmembrane</keyword>
<feature type="transmembrane region" description="Helical" evidence="8">
    <location>
        <begin position="223"/>
        <end position="246"/>
    </location>
</feature>
<dbReference type="Gene3D" id="1.10.3720.10">
    <property type="entry name" value="MetI-like"/>
    <property type="match status" value="1"/>
</dbReference>
<sequence length="252" mass="27007">MLAISFFRQSSGGFYEPVFTLDNFGRFLSPFFAKVLTVSVSFSAGAAAIAVAIAFPFTYLLVQMSGRAQAVALVFLLSVLSLSEVIIGFSWSTILSQTAGIGNILAGLGLISESRSFSPSSGALLTALVYLGFPYSVLVIYPAMSRLDPEIPEAARMCGASPVRTFFTTVVPMMRNTITGALILVFVFTLGAYILPQTLGRPQDWTLSVHITDQAVFQSNLPFASAMSIFLLLVSLALVGLSMLLGQTETKR</sequence>
<protein>
    <submittedName>
        <fullName evidence="10">ABC transporter permease</fullName>
    </submittedName>
</protein>
<dbReference type="InterPro" id="IPR035906">
    <property type="entry name" value="MetI-like_sf"/>
</dbReference>
<evidence type="ECO:0000256" key="8">
    <source>
        <dbReference type="RuleBase" id="RU363032"/>
    </source>
</evidence>